<comment type="subunit">
    <text evidence="6">Interacts with MinD and FtsZ.</text>
</comment>
<name>A0ABV4UB89_9RHOO</name>
<dbReference type="InterPro" id="IPR036145">
    <property type="entry name" value="MinC_C_sf"/>
</dbReference>
<keyword evidence="4 6" id="KW-0131">Cell cycle</keyword>
<dbReference type="Proteomes" id="UP001574673">
    <property type="component" value="Unassembled WGS sequence"/>
</dbReference>
<dbReference type="RefSeq" id="WP_418890142.1">
    <property type="nucleotide sequence ID" value="NZ_JBEUWX010000001.1"/>
</dbReference>
<organism evidence="10 11">
    <name type="scientific">Dentiradicibacter hellwigii</name>
    <dbReference type="NCBI Taxonomy" id="3149053"/>
    <lineage>
        <taxon>Bacteria</taxon>
        <taxon>Pseudomonadati</taxon>
        <taxon>Pseudomonadota</taxon>
        <taxon>Betaproteobacteria</taxon>
        <taxon>Rhodocyclales</taxon>
        <taxon>Rhodocyclaceae</taxon>
        <taxon>Dentiradicibacter</taxon>
    </lineage>
</organism>
<dbReference type="InterPro" id="IPR016098">
    <property type="entry name" value="CAP/MinC_C"/>
</dbReference>
<comment type="caution">
    <text evidence="10">The sequence shown here is derived from an EMBL/GenBank/DDBJ whole genome shotgun (WGS) entry which is preliminary data.</text>
</comment>
<proteinExistence type="inferred from homology"/>
<gene>
    <name evidence="6 10" type="primary">minC</name>
    <name evidence="10" type="ORF">ABCS64_01345</name>
</gene>
<evidence type="ECO:0000313" key="10">
    <source>
        <dbReference type="EMBL" id="MFA9948982.1"/>
    </source>
</evidence>
<dbReference type="EMBL" id="JBEUWX010000001">
    <property type="protein sequence ID" value="MFA9948982.1"/>
    <property type="molecule type" value="Genomic_DNA"/>
</dbReference>
<dbReference type="PANTHER" id="PTHR34108">
    <property type="entry name" value="SEPTUM SITE-DETERMINING PROTEIN MINC"/>
    <property type="match status" value="1"/>
</dbReference>
<keyword evidence="11" id="KW-1185">Reference proteome</keyword>
<dbReference type="Pfam" id="PF05209">
    <property type="entry name" value="MinC_N"/>
    <property type="match status" value="1"/>
</dbReference>
<evidence type="ECO:0000256" key="1">
    <source>
        <dbReference type="ARBA" id="ARBA00006291"/>
    </source>
</evidence>
<dbReference type="HAMAP" id="MF_00267">
    <property type="entry name" value="MinC"/>
    <property type="match status" value="1"/>
</dbReference>
<evidence type="ECO:0000259" key="8">
    <source>
        <dbReference type="Pfam" id="PF03775"/>
    </source>
</evidence>
<dbReference type="Pfam" id="PF03775">
    <property type="entry name" value="MinC_C"/>
    <property type="match status" value="1"/>
</dbReference>
<dbReference type="PANTHER" id="PTHR34108:SF1">
    <property type="entry name" value="SEPTUM SITE-DETERMINING PROTEIN MINC"/>
    <property type="match status" value="1"/>
</dbReference>
<keyword evidence="3 6" id="KW-0717">Septation</keyword>
<feature type="domain" description="Septum formation inhibitor MinC C-terminal" evidence="8">
    <location>
        <begin position="175"/>
        <end position="273"/>
    </location>
</feature>
<dbReference type="InterPro" id="IPR013033">
    <property type="entry name" value="MinC"/>
</dbReference>
<feature type="domain" description="Septum formation inhibitor MinC N-terminal" evidence="9">
    <location>
        <begin position="11"/>
        <end position="86"/>
    </location>
</feature>
<comment type="function">
    <text evidence="5 6">Cell division inhibitor that blocks the formation of polar Z ring septums. Rapidly oscillates between the poles of the cell to destabilize FtsZ filaments that have formed before they mature into polar Z rings. Prevents FtsZ polymerization.</text>
</comment>
<feature type="region of interest" description="Disordered" evidence="7">
    <location>
        <begin position="125"/>
        <end position="163"/>
    </location>
</feature>
<evidence type="ECO:0000256" key="7">
    <source>
        <dbReference type="SAM" id="MobiDB-lite"/>
    </source>
</evidence>
<dbReference type="Gene3D" id="3.30.70.260">
    <property type="match status" value="1"/>
</dbReference>
<accession>A0ABV4UB89</accession>
<evidence type="ECO:0000256" key="6">
    <source>
        <dbReference type="HAMAP-Rule" id="MF_00267"/>
    </source>
</evidence>
<dbReference type="SUPFAM" id="SSF63848">
    <property type="entry name" value="Cell-division inhibitor MinC, C-terminal domain"/>
    <property type="match status" value="1"/>
</dbReference>
<comment type="similarity">
    <text evidence="1 6">Belongs to the MinC family.</text>
</comment>
<evidence type="ECO:0000256" key="5">
    <source>
        <dbReference type="ARBA" id="ARBA00025606"/>
    </source>
</evidence>
<reference evidence="11" key="1">
    <citation type="submission" date="2024-06" db="EMBL/GenBank/DDBJ databases">
        <title>Radixoralia hellwigii gen. nov., sp nov., isolated from a root canal in the human oral cavity.</title>
        <authorList>
            <person name="Bartsch S."/>
            <person name="Wittmer A."/>
            <person name="Schulz A.-K."/>
            <person name="Neumann-Schaal M."/>
            <person name="Wolf J."/>
            <person name="Gronow S."/>
            <person name="Tennert C."/>
            <person name="Haecker G."/>
            <person name="Cieplik F."/>
            <person name="Al-Ahmad A."/>
        </authorList>
    </citation>
    <scope>NUCLEOTIDE SEQUENCE [LARGE SCALE GENOMIC DNA]</scope>
    <source>
        <strain evidence="11">Wk13</strain>
    </source>
</reference>
<evidence type="ECO:0000256" key="3">
    <source>
        <dbReference type="ARBA" id="ARBA00023210"/>
    </source>
</evidence>
<dbReference type="InterPro" id="IPR007874">
    <property type="entry name" value="MinC_N"/>
</dbReference>
<evidence type="ECO:0000256" key="2">
    <source>
        <dbReference type="ARBA" id="ARBA00022618"/>
    </source>
</evidence>
<dbReference type="InterPro" id="IPR005526">
    <property type="entry name" value="Septum_form_inhib_MinC_C"/>
</dbReference>
<evidence type="ECO:0000259" key="9">
    <source>
        <dbReference type="Pfam" id="PF05209"/>
    </source>
</evidence>
<evidence type="ECO:0000313" key="11">
    <source>
        <dbReference type="Proteomes" id="UP001574673"/>
    </source>
</evidence>
<sequence>MARTRKKIRLIEFKGTTLPVISIALRSLQPDSLATCAADLFGDEAFFDGEAAVLELDPLAEAADDSLPESPDWAAIAALFQRHGLYIIGVSGGSDALRAAAAEAGLPPLTAFRHPARAEALAPLTAGDDIHPDTAAPDVPSEARPESAGEPASGTPPDMLSNMPPDAPPVAQTLIIDRPLRSGQQVYARGGDLVMLAAVNAGAEVIADGSIHIYAPLRGRALAGASGDAGARIFTTRLEAELVSIAGLYRTFEHGIPDGLAGRPAQIRLCHDTVEARDWLDIRALKTD</sequence>
<dbReference type="Gene3D" id="2.160.20.70">
    <property type="match status" value="1"/>
</dbReference>
<protein>
    <recommendedName>
        <fullName evidence="6">Probable septum site-determining protein MinC</fullName>
    </recommendedName>
</protein>
<evidence type="ECO:0000256" key="4">
    <source>
        <dbReference type="ARBA" id="ARBA00023306"/>
    </source>
</evidence>
<dbReference type="NCBIfam" id="TIGR01222">
    <property type="entry name" value="minC"/>
    <property type="match status" value="1"/>
</dbReference>
<keyword evidence="2 6" id="KW-0132">Cell division</keyword>